<reference evidence="1" key="1">
    <citation type="journal article" date="2021" name="Environ. Microbiol.">
        <title>Gene family expansions and transcriptome signatures uncover fungal adaptations to wood decay.</title>
        <authorList>
            <person name="Hage H."/>
            <person name="Miyauchi S."/>
            <person name="Viragh M."/>
            <person name="Drula E."/>
            <person name="Min B."/>
            <person name="Chaduli D."/>
            <person name="Navarro D."/>
            <person name="Favel A."/>
            <person name="Norest M."/>
            <person name="Lesage-Meessen L."/>
            <person name="Balint B."/>
            <person name="Merenyi Z."/>
            <person name="de Eugenio L."/>
            <person name="Morin E."/>
            <person name="Martinez A.T."/>
            <person name="Baldrian P."/>
            <person name="Stursova M."/>
            <person name="Martinez M.J."/>
            <person name="Novotny C."/>
            <person name="Magnuson J.K."/>
            <person name="Spatafora J.W."/>
            <person name="Maurice S."/>
            <person name="Pangilinan J."/>
            <person name="Andreopoulos W."/>
            <person name="LaButti K."/>
            <person name="Hundley H."/>
            <person name="Na H."/>
            <person name="Kuo A."/>
            <person name="Barry K."/>
            <person name="Lipzen A."/>
            <person name="Henrissat B."/>
            <person name="Riley R."/>
            <person name="Ahrendt S."/>
            <person name="Nagy L.G."/>
            <person name="Grigoriev I.V."/>
            <person name="Martin F."/>
            <person name="Rosso M.N."/>
        </authorList>
    </citation>
    <scope>NUCLEOTIDE SEQUENCE</scope>
    <source>
        <strain evidence="1">CBS 384.51</strain>
    </source>
</reference>
<protein>
    <submittedName>
        <fullName evidence="1">Uncharacterized protein</fullName>
    </submittedName>
</protein>
<comment type="caution">
    <text evidence="1">The sequence shown here is derived from an EMBL/GenBank/DDBJ whole genome shotgun (WGS) entry which is preliminary data.</text>
</comment>
<proteinExistence type="predicted"/>
<accession>A0ACB8TZQ9</accession>
<name>A0ACB8TZQ9_9APHY</name>
<evidence type="ECO:0000313" key="1">
    <source>
        <dbReference type="EMBL" id="KAI0087582.1"/>
    </source>
</evidence>
<gene>
    <name evidence="1" type="ORF">BDY19DRAFT_237759</name>
</gene>
<organism evidence="1 2">
    <name type="scientific">Irpex rosettiformis</name>
    <dbReference type="NCBI Taxonomy" id="378272"/>
    <lineage>
        <taxon>Eukaryota</taxon>
        <taxon>Fungi</taxon>
        <taxon>Dikarya</taxon>
        <taxon>Basidiomycota</taxon>
        <taxon>Agaricomycotina</taxon>
        <taxon>Agaricomycetes</taxon>
        <taxon>Polyporales</taxon>
        <taxon>Irpicaceae</taxon>
        <taxon>Irpex</taxon>
    </lineage>
</organism>
<dbReference type="EMBL" id="MU274917">
    <property type="protein sequence ID" value="KAI0087582.1"/>
    <property type="molecule type" value="Genomic_DNA"/>
</dbReference>
<keyword evidence="2" id="KW-1185">Reference proteome</keyword>
<evidence type="ECO:0000313" key="2">
    <source>
        <dbReference type="Proteomes" id="UP001055072"/>
    </source>
</evidence>
<sequence length="273" mass="30670">MPLSFQQQYNVDEMSAMKDPLCNWDEATGRTTVMLTCFFAHAGEHTVIVPQKRYRPPSSDWHSVSEQTTWESEHQNPYTLTFYTDGKFGINLEEALCGEAEVTSRLVDDVTNIDPQMSLHLMWPGCSPCCIPMACDSAFDNDGVVDLAILGRTIAEKIEVFLQDRPDIIDPNLFCQWDPSNVQLKDITLIQLKNVSHKNGWQPVLAIKQKPMVVSSTSTEAFPPLDDIGIPDYTVGGVNPSFIYSLSDFDIHRLEQMTQSVCSPYFPLPLMGV</sequence>
<dbReference type="Proteomes" id="UP001055072">
    <property type="component" value="Unassembled WGS sequence"/>
</dbReference>